<dbReference type="Proteomes" id="UP000053864">
    <property type="component" value="Unassembled WGS sequence"/>
</dbReference>
<proteinExistence type="predicted"/>
<evidence type="ECO:0000313" key="1">
    <source>
        <dbReference type="EMBL" id="ETK78680.1"/>
    </source>
</evidence>
<gene>
    <name evidence="1" type="ORF">L915_15357</name>
    <name evidence="2" type="ORF">L916_15251</name>
</gene>
<name>W2IDJ3_PHYNI</name>
<dbReference type="Proteomes" id="UP000053236">
    <property type="component" value="Unassembled WGS sequence"/>
</dbReference>
<organism evidence="2">
    <name type="scientific">Phytophthora nicotianae</name>
    <name type="common">Potato buckeye rot agent</name>
    <name type="synonym">Phytophthora parasitica</name>
    <dbReference type="NCBI Taxonomy" id="4792"/>
    <lineage>
        <taxon>Eukaryota</taxon>
        <taxon>Sar</taxon>
        <taxon>Stramenopiles</taxon>
        <taxon>Oomycota</taxon>
        <taxon>Peronosporomycetes</taxon>
        <taxon>Peronosporales</taxon>
        <taxon>Peronosporaceae</taxon>
        <taxon>Phytophthora</taxon>
    </lineage>
</organism>
<dbReference type="VEuPathDB" id="FungiDB:PPTG_04617"/>
<protein>
    <submittedName>
        <fullName evidence="2">Uncharacterized protein</fullName>
    </submittedName>
</protein>
<evidence type="ECO:0000313" key="2">
    <source>
        <dbReference type="EMBL" id="ETL32110.1"/>
    </source>
</evidence>
<dbReference type="EMBL" id="KI688158">
    <property type="protein sequence ID" value="ETK78680.1"/>
    <property type="molecule type" value="Genomic_DNA"/>
</dbReference>
<dbReference type="AlphaFoldDB" id="W2IDJ3"/>
<reference evidence="2" key="2">
    <citation type="submission" date="2013-11" db="EMBL/GenBank/DDBJ databases">
        <title>The Genome Sequence of Phytophthora parasitica CJ05E6.</title>
        <authorList>
            <consortium name="The Broad Institute Genomics Platform"/>
            <person name="Russ C."/>
            <person name="Tyler B."/>
            <person name="Panabieres F."/>
            <person name="Shan W."/>
            <person name="Tripathy S."/>
            <person name="Grunwald N."/>
            <person name="Machado M."/>
            <person name="Johnson C.S."/>
            <person name="Arredondo F."/>
            <person name="Hong C."/>
            <person name="Coffey M."/>
            <person name="Young S.K."/>
            <person name="Zeng Q."/>
            <person name="Gargeya S."/>
            <person name="Fitzgerald M."/>
            <person name="Abouelleil A."/>
            <person name="Alvarado L."/>
            <person name="Chapman S.B."/>
            <person name="Gainer-Dewar J."/>
            <person name="Goldberg J."/>
            <person name="Griggs A."/>
            <person name="Gujja S."/>
            <person name="Hansen M."/>
            <person name="Howarth C."/>
            <person name="Imamovic A."/>
            <person name="Ireland A."/>
            <person name="Larimer J."/>
            <person name="McCowan C."/>
            <person name="Murphy C."/>
            <person name="Pearson M."/>
            <person name="Poon T.W."/>
            <person name="Priest M."/>
            <person name="Roberts A."/>
            <person name="Saif S."/>
            <person name="Shea T."/>
            <person name="Sykes S."/>
            <person name="Wortman J."/>
            <person name="Nusbaum C."/>
            <person name="Birren B."/>
        </authorList>
    </citation>
    <scope>NUCLEOTIDE SEQUENCE [LARGE SCALE GENOMIC DNA]</scope>
    <source>
        <strain evidence="2">CJ05E6</strain>
    </source>
</reference>
<sequence length="106" mass="11464">MARQLAVNGLKPARIRNALAVDIAVKKTPHLSKVHNVVTYCRKTELNTTDGLDILEEVIKANAYTGLEDDSCAFSFSSDMDSNVDIKVGGGINANAFLSASQQRHC</sequence>
<reference evidence="1" key="1">
    <citation type="submission" date="2013-11" db="EMBL/GenBank/DDBJ databases">
        <title>The Genome Sequence of Phytophthora parasitica CJ02B3.</title>
        <authorList>
            <consortium name="The Broad Institute Genomics Platform"/>
            <person name="Russ C."/>
            <person name="Tyler B."/>
            <person name="Panabieres F."/>
            <person name="Shan W."/>
            <person name="Tripathy S."/>
            <person name="Grunwald N."/>
            <person name="Machado M."/>
            <person name="Johnson C.S."/>
            <person name="Arredondo F."/>
            <person name="Hong C."/>
            <person name="Coffey M."/>
            <person name="Young S.K."/>
            <person name="Zeng Q."/>
            <person name="Gargeya S."/>
            <person name="Fitzgerald M."/>
            <person name="Abouelleil A."/>
            <person name="Alvarado L."/>
            <person name="Chapman S.B."/>
            <person name="Gainer-Dewar J."/>
            <person name="Goldberg J."/>
            <person name="Griggs A."/>
            <person name="Gujja S."/>
            <person name="Hansen M."/>
            <person name="Howarth C."/>
            <person name="Imamovic A."/>
            <person name="Ireland A."/>
            <person name="Larimer J."/>
            <person name="McCowan C."/>
            <person name="Murphy C."/>
            <person name="Pearson M."/>
            <person name="Poon T.W."/>
            <person name="Priest M."/>
            <person name="Roberts A."/>
            <person name="Saif S."/>
            <person name="Shea T."/>
            <person name="Sykes S."/>
            <person name="Wortman J."/>
            <person name="Nusbaum C."/>
            <person name="Birren B."/>
        </authorList>
    </citation>
    <scope>NUCLEOTIDE SEQUENCE [LARGE SCALE GENOMIC DNA]</scope>
    <source>
        <strain evidence="1">CJ02B3</strain>
    </source>
</reference>
<accession>W2IDJ3</accession>
<dbReference type="EMBL" id="KI674915">
    <property type="protein sequence ID" value="ETL32110.1"/>
    <property type="molecule type" value="Genomic_DNA"/>
</dbReference>